<proteinExistence type="predicted"/>
<dbReference type="EMBL" id="JAAIUW010000343">
    <property type="protein sequence ID" value="KAF7800540.1"/>
    <property type="molecule type" value="Genomic_DNA"/>
</dbReference>
<sequence>MQALAGLPEISRTQALKHIWAYIKDNNLQLSFGKSTS</sequence>
<organism evidence="2 3">
    <name type="scientific">Senna tora</name>
    <dbReference type="NCBI Taxonomy" id="362788"/>
    <lineage>
        <taxon>Eukaryota</taxon>
        <taxon>Viridiplantae</taxon>
        <taxon>Streptophyta</taxon>
        <taxon>Embryophyta</taxon>
        <taxon>Tracheophyta</taxon>
        <taxon>Spermatophyta</taxon>
        <taxon>Magnoliopsida</taxon>
        <taxon>eudicotyledons</taxon>
        <taxon>Gunneridae</taxon>
        <taxon>Pentapetalae</taxon>
        <taxon>rosids</taxon>
        <taxon>fabids</taxon>
        <taxon>Fabales</taxon>
        <taxon>Fabaceae</taxon>
        <taxon>Caesalpinioideae</taxon>
        <taxon>Cassia clade</taxon>
        <taxon>Senna</taxon>
    </lineage>
</organism>
<keyword evidence="3" id="KW-1185">Reference proteome</keyword>
<feature type="domain" description="DM2" evidence="1">
    <location>
        <begin position="1"/>
        <end position="29"/>
    </location>
</feature>
<evidence type="ECO:0000313" key="2">
    <source>
        <dbReference type="EMBL" id="KAF7800540.1"/>
    </source>
</evidence>
<dbReference type="CDD" id="cd10567">
    <property type="entry name" value="SWIB-MDM2_like"/>
    <property type="match status" value="1"/>
</dbReference>
<dbReference type="InterPro" id="IPR003121">
    <property type="entry name" value="SWIB_MDM2_domain"/>
</dbReference>
<dbReference type="InterPro" id="IPR036885">
    <property type="entry name" value="SWIB_MDM2_dom_sf"/>
</dbReference>
<accession>A0A834VY34</accession>
<name>A0A834VY34_9FABA</name>
<dbReference type="SUPFAM" id="SSF47592">
    <property type="entry name" value="SWIB/MDM2 domain"/>
    <property type="match status" value="1"/>
</dbReference>
<evidence type="ECO:0000313" key="3">
    <source>
        <dbReference type="Proteomes" id="UP000634136"/>
    </source>
</evidence>
<reference evidence="2" key="1">
    <citation type="submission" date="2020-09" db="EMBL/GenBank/DDBJ databases">
        <title>Genome-Enabled Discovery of Anthraquinone Biosynthesis in Senna tora.</title>
        <authorList>
            <person name="Kang S.-H."/>
            <person name="Pandey R.P."/>
            <person name="Lee C.-M."/>
            <person name="Sim J.-S."/>
            <person name="Jeong J.-T."/>
            <person name="Choi B.-S."/>
            <person name="Jung M."/>
            <person name="Ginzburg D."/>
            <person name="Zhao K."/>
            <person name="Won S.Y."/>
            <person name="Oh T.-J."/>
            <person name="Yu Y."/>
            <person name="Kim N.-H."/>
            <person name="Lee O.R."/>
            <person name="Lee T.-H."/>
            <person name="Bashyal P."/>
            <person name="Kim T.-S."/>
            <person name="Lee W.-H."/>
            <person name="Kawkins C."/>
            <person name="Kim C.-K."/>
            <person name="Kim J.S."/>
            <person name="Ahn B.O."/>
            <person name="Rhee S.Y."/>
            <person name="Sohng J.K."/>
        </authorList>
    </citation>
    <scope>NUCLEOTIDE SEQUENCE</scope>
    <source>
        <tissue evidence="2">Leaf</tissue>
    </source>
</reference>
<gene>
    <name evidence="2" type="ORF">G2W53_045047</name>
</gene>
<dbReference type="Pfam" id="PF02201">
    <property type="entry name" value="SWIB"/>
    <property type="match status" value="1"/>
</dbReference>
<dbReference type="Gene3D" id="1.10.245.10">
    <property type="entry name" value="SWIB/MDM2 domain"/>
    <property type="match status" value="1"/>
</dbReference>
<dbReference type="Proteomes" id="UP000634136">
    <property type="component" value="Unassembled WGS sequence"/>
</dbReference>
<dbReference type="OrthoDB" id="10251073at2759"/>
<evidence type="ECO:0000259" key="1">
    <source>
        <dbReference type="Pfam" id="PF02201"/>
    </source>
</evidence>
<dbReference type="AlphaFoldDB" id="A0A834VY34"/>
<comment type="caution">
    <text evidence="2">The sequence shown here is derived from an EMBL/GenBank/DDBJ whole genome shotgun (WGS) entry which is preliminary data.</text>
</comment>
<protein>
    <submittedName>
        <fullName evidence="2">Upstream activation factor subunit UAF30-like</fullName>
    </submittedName>
</protein>